<dbReference type="EMBL" id="BAABDT010000001">
    <property type="protein sequence ID" value="GAA3728705.1"/>
    <property type="molecule type" value="Genomic_DNA"/>
</dbReference>
<organism evidence="2 3">
    <name type="scientific">Flavobacterium ginsengisoli</name>
    <dbReference type="NCBI Taxonomy" id="871694"/>
    <lineage>
        <taxon>Bacteria</taxon>
        <taxon>Pseudomonadati</taxon>
        <taxon>Bacteroidota</taxon>
        <taxon>Flavobacteriia</taxon>
        <taxon>Flavobacteriales</taxon>
        <taxon>Flavobacteriaceae</taxon>
        <taxon>Flavobacterium</taxon>
    </lineage>
</organism>
<name>A0ABP7F5F2_9FLAO</name>
<protein>
    <recommendedName>
        <fullName evidence="4">Outer membrane protein beta-barrel domain-containing protein</fullName>
    </recommendedName>
</protein>
<accession>A0ABP7F5F2</accession>
<feature type="chain" id="PRO_5046767417" description="Outer membrane protein beta-barrel domain-containing protein" evidence="1">
    <location>
        <begin position="21"/>
        <end position="531"/>
    </location>
</feature>
<evidence type="ECO:0000313" key="3">
    <source>
        <dbReference type="Proteomes" id="UP001501367"/>
    </source>
</evidence>
<keyword evidence="1" id="KW-0732">Signal</keyword>
<gene>
    <name evidence="2" type="ORF">GCM10022422_08400</name>
</gene>
<dbReference type="Gene3D" id="2.60.120.260">
    <property type="entry name" value="Galactose-binding domain-like"/>
    <property type="match status" value="1"/>
</dbReference>
<proteinExistence type="predicted"/>
<sequence>MQKIILITMMIVALATKLSAQESGSYKKVLDWTYWQHDPVKYEMSFEKNPESTDQNIFTIKSVQSKIKGFGSLTKTIKSNLYQDKTLKMTAYVKTENVNSWAGLWMRVDYYSARVLAFDNMQNRPIKGSTNWTKYEVVLFVPKDATSISYGVLLDGTGQIWFKDVKLEVVENTVPETGENKGRDPKEISFEVRAKAIADQITKITDDEKKALKIEVDSLDNQVSKGIISKEKGEELKLNRAKVRAAAIETNVAIEENKLSQLVQDRVDGKIETENTNKNKGAKIVIGDCNDCDKEDQTIINLTSMKVYHGQKDVDKRQSKRTTTQFVFAFGVNNLVTDGQVAHSDFKYLPSHFYEWGITGNTRILKDDNLLHFKYGMSLMYNNLRATDDRYFEKNGAQTDLVTSPVHLDESRFRNVYVMVPLHLEFDFTKKEVRDGVNYFKSHKSARIGIGGYAGFRVKSKQILCFDDEVGNDVKQKTKGNFNVNDFNYGLSTYVGYKSASLYLKYDLQPLFEKNNVDQNNISLGLRFDFN</sequence>
<comment type="caution">
    <text evidence="2">The sequence shown here is derived from an EMBL/GenBank/DDBJ whole genome shotgun (WGS) entry which is preliminary data.</text>
</comment>
<feature type="signal peptide" evidence="1">
    <location>
        <begin position="1"/>
        <end position="20"/>
    </location>
</feature>
<dbReference type="RefSeq" id="WP_278022706.1">
    <property type="nucleotide sequence ID" value="NZ_BAABDT010000001.1"/>
</dbReference>
<evidence type="ECO:0000256" key="1">
    <source>
        <dbReference type="SAM" id="SignalP"/>
    </source>
</evidence>
<dbReference type="Proteomes" id="UP001501367">
    <property type="component" value="Unassembled WGS sequence"/>
</dbReference>
<keyword evidence="3" id="KW-1185">Reference proteome</keyword>
<evidence type="ECO:0008006" key="4">
    <source>
        <dbReference type="Google" id="ProtNLM"/>
    </source>
</evidence>
<reference evidence="3" key="1">
    <citation type="journal article" date="2019" name="Int. J. Syst. Evol. Microbiol.">
        <title>The Global Catalogue of Microorganisms (GCM) 10K type strain sequencing project: providing services to taxonomists for standard genome sequencing and annotation.</title>
        <authorList>
            <consortium name="The Broad Institute Genomics Platform"/>
            <consortium name="The Broad Institute Genome Sequencing Center for Infectious Disease"/>
            <person name="Wu L."/>
            <person name="Ma J."/>
        </authorList>
    </citation>
    <scope>NUCLEOTIDE SEQUENCE [LARGE SCALE GENOMIC DNA]</scope>
    <source>
        <strain evidence="3">JCM 17336</strain>
    </source>
</reference>
<evidence type="ECO:0000313" key="2">
    <source>
        <dbReference type="EMBL" id="GAA3728705.1"/>
    </source>
</evidence>